<accession>A0A915EG64</accession>
<keyword evidence="1" id="KW-1185">Reference proteome</keyword>
<dbReference type="AlphaFoldDB" id="A0A915EG64"/>
<proteinExistence type="predicted"/>
<organism evidence="1 2">
    <name type="scientific">Ditylenchus dipsaci</name>
    <dbReference type="NCBI Taxonomy" id="166011"/>
    <lineage>
        <taxon>Eukaryota</taxon>
        <taxon>Metazoa</taxon>
        <taxon>Ecdysozoa</taxon>
        <taxon>Nematoda</taxon>
        <taxon>Chromadorea</taxon>
        <taxon>Rhabditida</taxon>
        <taxon>Tylenchina</taxon>
        <taxon>Tylenchomorpha</taxon>
        <taxon>Sphaerularioidea</taxon>
        <taxon>Anguinidae</taxon>
        <taxon>Anguininae</taxon>
        <taxon>Ditylenchus</taxon>
    </lineage>
</organism>
<evidence type="ECO:0000313" key="2">
    <source>
        <dbReference type="WBParaSite" id="jg6002"/>
    </source>
</evidence>
<dbReference type="WBParaSite" id="jg6002">
    <property type="protein sequence ID" value="jg6002"/>
    <property type="gene ID" value="jg6002"/>
</dbReference>
<name>A0A915EG64_9BILA</name>
<protein>
    <submittedName>
        <fullName evidence="2">Uncharacterized protein</fullName>
    </submittedName>
</protein>
<evidence type="ECO:0000313" key="1">
    <source>
        <dbReference type="Proteomes" id="UP000887574"/>
    </source>
</evidence>
<reference evidence="2" key="1">
    <citation type="submission" date="2022-11" db="UniProtKB">
        <authorList>
            <consortium name="WormBaseParasite"/>
        </authorList>
    </citation>
    <scope>IDENTIFICATION</scope>
</reference>
<sequence>MEGGGSKASFFISTGGLKKADVKFIVDFGKIEVKAVANFGDSTLLLFREISLPVALQDENWSLSSTMYWKSRT</sequence>
<dbReference type="Proteomes" id="UP000887574">
    <property type="component" value="Unplaced"/>
</dbReference>